<evidence type="ECO:0000313" key="9">
    <source>
        <dbReference type="Proteomes" id="UP000051862"/>
    </source>
</evidence>
<sequence length="506" mass="56385">MSLVVHHPIFKEIYRIGEDGVPEFKAFVDGRWVWGQKFRDILSPVDGSVITRISVLSREQIERAIEGVYGEGRHLIRNYPGEKRIESFLRAAELMEDAFDDFVRTLILDAGKPKGNAEGEVKATIERLRKTTFESRAILGDYIPGDWSEETLESEGIVKREPYGVVLAITPFNYPLFIPAAKVVPALLAGNAVLLKPASADPLAAILFVRALEKAGFPAKSISLLTIPGRFMDDVVADRRIRAITFTGSTEVGEHIVKIGGIKAYHLELGGKDPAIVLDDADVELTVDKIVRGVISFSGQRCDAIRLVLVQEGIYGEVRRKLVEKLREIKPANPIENENAVMGPLIDEQSARYIEEIWKDAVDKGARSLTEFRREDNYVCPVLLEVDKSILPELRAFNEDVFGPVVILVKVKDDDEAVEIANSSRFGLDAAVFSSCERRARRVARLLEVGSVFINEYPRHGIGYYPFGGVKDSGVGREGIGYSLFQLTTTKTIVHNFKGYGVWEYM</sequence>
<reference evidence="7 9" key="1">
    <citation type="submission" date="2015-08" db="EMBL/GenBank/DDBJ databases">
        <title>Thermococcus thioreducens DSM 14981 genome sequencing.</title>
        <authorList>
            <person name="Hong S.-J."/>
            <person name="Kim M.-C."/>
            <person name="Shin J.-H."/>
        </authorList>
    </citation>
    <scope>NUCLEOTIDE SEQUENCE [LARGE SCALE GENOMIC DNA]</scope>
    <source>
        <strain evidence="7 9">DSM 14981</strain>
    </source>
</reference>
<dbReference type="InterPro" id="IPR016163">
    <property type="entry name" value="Ald_DH_C"/>
</dbReference>
<dbReference type="KEGG" id="ttd:A3L14_07265"/>
<dbReference type="Gene3D" id="3.40.605.10">
    <property type="entry name" value="Aldehyde Dehydrogenase, Chain A, domain 1"/>
    <property type="match status" value="1"/>
</dbReference>
<proteinExistence type="inferred from homology"/>
<dbReference type="Proteomes" id="UP000051862">
    <property type="component" value="Unassembled WGS sequence"/>
</dbReference>
<gene>
    <name evidence="6" type="ORF">A3L14_07265</name>
    <name evidence="7" type="ORF">AMR53_08040</name>
    <name evidence="8" type="ORF">SAMN05216170_0496</name>
</gene>
<dbReference type="PROSITE" id="PS00687">
    <property type="entry name" value="ALDEHYDE_DEHYDR_GLU"/>
    <property type="match status" value="1"/>
</dbReference>
<evidence type="ECO:0000313" key="7">
    <source>
        <dbReference type="EMBL" id="KQH82027.1"/>
    </source>
</evidence>
<dbReference type="SUPFAM" id="SSF53720">
    <property type="entry name" value="ALDH-like"/>
    <property type="match status" value="1"/>
</dbReference>
<dbReference type="EMBL" id="FOIW01000001">
    <property type="protein sequence ID" value="SEV86589.1"/>
    <property type="molecule type" value="Genomic_DNA"/>
</dbReference>
<protein>
    <submittedName>
        <fullName evidence="7">Aldehyde dehydrogenase</fullName>
    </submittedName>
    <submittedName>
        <fullName evidence="8">Nonphosphorylating glyceraldehyde-3-phosphate dehydrogenase</fullName>
    </submittedName>
</protein>
<name>A0A0Q2S3K0_9EURY</name>
<dbReference type="Gene3D" id="3.40.309.10">
    <property type="entry name" value="Aldehyde Dehydrogenase, Chain A, domain 2"/>
    <property type="match status" value="1"/>
</dbReference>
<dbReference type="Proteomes" id="UP000182125">
    <property type="component" value="Unassembled WGS sequence"/>
</dbReference>
<dbReference type="Proteomes" id="UP000250136">
    <property type="component" value="Chromosome"/>
</dbReference>
<evidence type="ECO:0000256" key="2">
    <source>
        <dbReference type="ARBA" id="ARBA00023002"/>
    </source>
</evidence>
<reference evidence="8" key="4">
    <citation type="submission" date="2016-10" db="EMBL/GenBank/DDBJ databases">
        <authorList>
            <person name="de Groot N.N."/>
        </authorList>
    </citation>
    <scope>NUCLEOTIDE SEQUENCE [LARGE SCALE GENOMIC DNA]</scope>
    <source>
        <strain evidence="8">OGL-20</strain>
    </source>
</reference>
<dbReference type="EMBL" id="LIXN01000013">
    <property type="protein sequence ID" value="KQH82027.1"/>
    <property type="molecule type" value="Genomic_DNA"/>
</dbReference>
<organism evidence="7 9">
    <name type="scientific">Thermococcus thioreducens</name>
    <dbReference type="NCBI Taxonomy" id="277988"/>
    <lineage>
        <taxon>Archaea</taxon>
        <taxon>Methanobacteriati</taxon>
        <taxon>Methanobacteriota</taxon>
        <taxon>Thermococci</taxon>
        <taxon>Thermococcales</taxon>
        <taxon>Thermococcaceae</taxon>
        <taxon>Thermococcus</taxon>
    </lineage>
</organism>
<dbReference type="GeneID" id="33334211"/>
<evidence type="ECO:0000313" key="10">
    <source>
        <dbReference type="Proteomes" id="UP000182125"/>
    </source>
</evidence>
<feature type="domain" description="Aldehyde dehydrogenase" evidence="5">
    <location>
        <begin position="39"/>
        <end position="493"/>
    </location>
</feature>
<dbReference type="AlphaFoldDB" id="A0A0Q2S3K0"/>
<dbReference type="RefSeq" id="WP_055429762.1">
    <property type="nucleotide sequence ID" value="NZ_CP015105.1"/>
</dbReference>
<dbReference type="InterPro" id="IPR053489">
    <property type="entry name" value="NAD(P)-GAP_dehydrogenase"/>
</dbReference>
<dbReference type="NCBIfam" id="NF040869">
    <property type="entry name" value="G3PDH_Arch"/>
    <property type="match status" value="1"/>
</dbReference>
<dbReference type="InterPro" id="IPR016161">
    <property type="entry name" value="Ald_DH/histidinol_DH"/>
</dbReference>
<dbReference type="PANTHER" id="PTHR42991">
    <property type="entry name" value="ALDEHYDE DEHYDROGENASE"/>
    <property type="match status" value="1"/>
</dbReference>
<keyword evidence="2 4" id="KW-0560">Oxidoreductase</keyword>
<dbReference type="Pfam" id="PF00171">
    <property type="entry name" value="Aldedh"/>
    <property type="match status" value="1"/>
</dbReference>
<dbReference type="InterPro" id="IPR016162">
    <property type="entry name" value="Ald_DH_N"/>
</dbReference>
<dbReference type="EMBL" id="CP015105">
    <property type="protein sequence ID" value="ASJ12695.1"/>
    <property type="molecule type" value="Genomic_DNA"/>
</dbReference>
<evidence type="ECO:0000313" key="11">
    <source>
        <dbReference type="Proteomes" id="UP000250136"/>
    </source>
</evidence>
<dbReference type="STRING" id="277988.SAMN05216170_0496"/>
<reference evidence="10" key="3">
    <citation type="submission" date="2016-10" db="EMBL/GenBank/DDBJ databases">
        <authorList>
            <person name="Varghese N."/>
            <person name="Submissions S."/>
        </authorList>
    </citation>
    <scope>NUCLEOTIDE SEQUENCE [LARGE SCALE GENOMIC DNA]</scope>
    <source>
        <strain evidence="10">OGL-20</strain>
    </source>
</reference>
<evidence type="ECO:0000256" key="4">
    <source>
        <dbReference type="RuleBase" id="RU003345"/>
    </source>
</evidence>
<dbReference type="PANTHER" id="PTHR42991:SF1">
    <property type="entry name" value="ALDEHYDE DEHYDROGENASE"/>
    <property type="match status" value="1"/>
</dbReference>
<accession>A0A0Q2S3K0</accession>
<evidence type="ECO:0000313" key="8">
    <source>
        <dbReference type="EMBL" id="SEV86589.1"/>
    </source>
</evidence>
<reference evidence="6 11" key="2">
    <citation type="submission" date="2016-04" db="EMBL/GenBank/DDBJ databases">
        <title>Complete genome sequence of Thermococcus thioreducens type strain OGL-20P.</title>
        <authorList>
            <person name="Oger P.M."/>
        </authorList>
    </citation>
    <scope>NUCLEOTIDE SEQUENCE [LARGE SCALE GENOMIC DNA]</scope>
    <source>
        <strain evidence="6 11">OGL-20P</strain>
    </source>
</reference>
<evidence type="ECO:0000313" key="6">
    <source>
        <dbReference type="EMBL" id="ASJ12695.1"/>
    </source>
</evidence>
<keyword evidence="11" id="KW-1185">Reference proteome</keyword>
<evidence type="ECO:0000256" key="1">
    <source>
        <dbReference type="ARBA" id="ARBA00009986"/>
    </source>
</evidence>
<comment type="similarity">
    <text evidence="1 4">Belongs to the aldehyde dehydrogenase family.</text>
</comment>
<evidence type="ECO:0000259" key="5">
    <source>
        <dbReference type="Pfam" id="PF00171"/>
    </source>
</evidence>
<dbReference type="PATRIC" id="fig|277988.4.peg.1692"/>
<dbReference type="OrthoDB" id="6342at2157"/>
<evidence type="ECO:0000256" key="3">
    <source>
        <dbReference type="PROSITE-ProRule" id="PRU10007"/>
    </source>
</evidence>
<dbReference type="InterPro" id="IPR051020">
    <property type="entry name" value="ALDH-related_metabolic_enz"/>
</dbReference>
<dbReference type="GO" id="GO:0008911">
    <property type="term" value="F:lactaldehyde dehydrogenase (NAD+) activity"/>
    <property type="evidence" value="ECO:0007669"/>
    <property type="project" value="TreeGrafter"/>
</dbReference>
<dbReference type="InterPro" id="IPR029510">
    <property type="entry name" value="Ald_DH_CS_GLU"/>
</dbReference>
<dbReference type="InterPro" id="IPR015590">
    <property type="entry name" value="Aldehyde_DH_dom"/>
</dbReference>
<feature type="active site" evidence="3">
    <location>
        <position position="268"/>
    </location>
</feature>